<protein>
    <recommendedName>
        <fullName evidence="2">PiggyBac transposable element-derived protein 4 C-terminal zinc-ribbon domain-containing protein</fullName>
    </recommendedName>
</protein>
<feature type="non-terminal residue" evidence="1">
    <location>
        <position position="1"/>
    </location>
</feature>
<dbReference type="AlphaFoldDB" id="A0A1B6I551"/>
<name>A0A1B6I551_9HEMI</name>
<proteinExistence type="predicted"/>
<evidence type="ECO:0008006" key="2">
    <source>
        <dbReference type="Google" id="ProtNLM"/>
    </source>
</evidence>
<reference evidence="1" key="1">
    <citation type="submission" date="2015-11" db="EMBL/GenBank/DDBJ databases">
        <title>De novo transcriptome assembly of four potential Pierce s Disease insect vectors from Arizona vineyards.</title>
        <authorList>
            <person name="Tassone E.E."/>
        </authorList>
    </citation>
    <scope>NUCLEOTIDE SEQUENCE</scope>
</reference>
<sequence>PRKSLRWYVKIFFHLLDASLWNSKYILCKNGGSKITYLDLRNTIIAHFLQVQPTPQRPVRPRPNEQHRLVKGDRRVRCRQCFKTQKKRKATIYYCEVCTDNSDNKIGLC</sequence>
<feature type="non-terminal residue" evidence="1">
    <location>
        <position position="109"/>
    </location>
</feature>
<dbReference type="EMBL" id="GECU01025645">
    <property type="protein sequence ID" value="JAS82061.1"/>
    <property type="molecule type" value="Transcribed_RNA"/>
</dbReference>
<gene>
    <name evidence="1" type="ORF">g.57845</name>
</gene>
<organism evidence="1">
    <name type="scientific">Homalodisca liturata</name>
    <dbReference type="NCBI Taxonomy" id="320908"/>
    <lineage>
        <taxon>Eukaryota</taxon>
        <taxon>Metazoa</taxon>
        <taxon>Ecdysozoa</taxon>
        <taxon>Arthropoda</taxon>
        <taxon>Hexapoda</taxon>
        <taxon>Insecta</taxon>
        <taxon>Pterygota</taxon>
        <taxon>Neoptera</taxon>
        <taxon>Paraneoptera</taxon>
        <taxon>Hemiptera</taxon>
        <taxon>Auchenorrhyncha</taxon>
        <taxon>Membracoidea</taxon>
        <taxon>Cicadellidae</taxon>
        <taxon>Cicadellinae</taxon>
        <taxon>Proconiini</taxon>
        <taxon>Homalodisca</taxon>
    </lineage>
</organism>
<evidence type="ECO:0000313" key="1">
    <source>
        <dbReference type="EMBL" id="JAS82061.1"/>
    </source>
</evidence>
<accession>A0A1B6I551</accession>